<organism evidence="2 3">
    <name type="scientific">Novymonas esmeraldas</name>
    <dbReference type="NCBI Taxonomy" id="1808958"/>
    <lineage>
        <taxon>Eukaryota</taxon>
        <taxon>Discoba</taxon>
        <taxon>Euglenozoa</taxon>
        <taxon>Kinetoplastea</taxon>
        <taxon>Metakinetoplastina</taxon>
        <taxon>Trypanosomatida</taxon>
        <taxon>Trypanosomatidae</taxon>
        <taxon>Novymonas</taxon>
    </lineage>
</organism>
<gene>
    <name evidence="2" type="ORF">NESM_000463800</name>
</gene>
<dbReference type="PANTHER" id="PTHR33667:SF7">
    <property type="entry name" value="RIKEN CDNA 1810020O05 GENE"/>
    <property type="match status" value="1"/>
</dbReference>
<feature type="compositionally biased region" description="Low complexity" evidence="1">
    <location>
        <begin position="71"/>
        <end position="82"/>
    </location>
</feature>
<feature type="region of interest" description="Disordered" evidence="1">
    <location>
        <begin position="979"/>
        <end position="1015"/>
    </location>
</feature>
<feature type="compositionally biased region" description="Polar residues" evidence="1">
    <location>
        <begin position="990"/>
        <end position="1000"/>
    </location>
</feature>
<feature type="region of interest" description="Disordered" evidence="1">
    <location>
        <begin position="55"/>
        <end position="82"/>
    </location>
</feature>
<feature type="compositionally biased region" description="Acidic residues" evidence="1">
    <location>
        <begin position="948"/>
        <end position="958"/>
    </location>
</feature>
<proteinExistence type="predicted"/>
<dbReference type="PANTHER" id="PTHR33667">
    <property type="entry name" value="SI:DKEY-57N24.6"/>
    <property type="match status" value="1"/>
</dbReference>
<feature type="compositionally biased region" description="Pro residues" evidence="1">
    <location>
        <begin position="547"/>
        <end position="557"/>
    </location>
</feature>
<evidence type="ECO:0000313" key="3">
    <source>
        <dbReference type="Proteomes" id="UP001430356"/>
    </source>
</evidence>
<feature type="compositionally biased region" description="Basic and acidic residues" evidence="1">
    <location>
        <begin position="1040"/>
        <end position="1050"/>
    </location>
</feature>
<accession>A0AAW0EQ89</accession>
<feature type="compositionally biased region" description="Pro residues" evidence="1">
    <location>
        <begin position="475"/>
        <end position="484"/>
    </location>
</feature>
<name>A0AAW0EQ89_9TRYP</name>
<dbReference type="EMBL" id="JAECZO010000053">
    <property type="protein sequence ID" value="KAK7195371.1"/>
    <property type="molecule type" value="Genomic_DNA"/>
</dbReference>
<evidence type="ECO:0000313" key="2">
    <source>
        <dbReference type="EMBL" id="KAK7195371.1"/>
    </source>
</evidence>
<feature type="compositionally biased region" description="Low complexity" evidence="1">
    <location>
        <begin position="494"/>
        <end position="515"/>
    </location>
</feature>
<feature type="region of interest" description="Disordered" evidence="1">
    <location>
        <begin position="909"/>
        <end position="958"/>
    </location>
</feature>
<dbReference type="AlphaFoldDB" id="A0AAW0EQ89"/>
<feature type="region of interest" description="Disordered" evidence="1">
    <location>
        <begin position="469"/>
        <end position="515"/>
    </location>
</feature>
<keyword evidence="3" id="KW-1185">Reference proteome</keyword>
<evidence type="ECO:0000256" key="1">
    <source>
        <dbReference type="SAM" id="MobiDB-lite"/>
    </source>
</evidence>
<feature type="region of interest" description="Disordered" evidence="1">
    <location>
        <begin position="531"/>
        <end position="557"/>
    </location>
</feature>
<sequence>MPKKEKEKKTPAPAVPLPGFTEEERVLEVLLRWDGAAPDVLLVLRLNQQEHYVQPRLLPTETQGGPSTDGLPHQPQPASAAPPLLPLAKQAVPVGDSATRHTLLNDRGANRIDVYALPGLGDGDEAGGRQAGGAAGKRRKSAAPAASKAKGKSPAGLTALPDGARRIGGTALSLTPLLSTMTMDVAVPLAAGSLIDADDCLHFRVQCRDSPLLSAQCVAQCRPLLVRVYDVAGLPASTSASVSSPKKDAAAAPAADSRRRLRACVSVAGARVMMPVAPARSAAVDAAVPSSSLLHDAVDASFHDHVLFLEELGTPLDVYRRLHSAPCEVSLWQSFEMDAGGAAKAGASASTQPQKDTEALLGSGSFSVRDFLTDDQTQFTESVQLLPSRSTVELARGRSCLTTGSTISVRLDFFQRFTAVQHVDKDGQPQPRTSFLSHALLRFPYAAPWTVDLLAVLLREVTALPRATQDVQQYLPPPPPPPPAEATEKEKQLTGAGRTGVAAGRGAAPSGGATPATAAAAASTAATASTKLPVVGGHKGGKNSGRPVPPDPLPAPPVPSFADALKLYSPPGLSGFEVADGEERLWCLEGTVPEVQRVLTQLGGFVEARGGVSAQVRVLFNAELFVPQRAYMTFPPLVVPPAGMATPAPRPGEAEGVVTALEVEPSGTGGRLHRIRLRSALAALCETQSHYVRHTLSDDCLRCLQSLAALRTVGSMREAEGRGWLPSATLLIAAERSFGQTLEKEDLFGVVVSADATAPPAPAAAVAMSVGFVEDAGGEASATHAGGAAAASLMTDAAVGSLVFFDGMLKAGTRRPVPAAVRLRFPVSAWMVVTGSREEVLCAFPHNTPTGLVQYHIEGQVVRCSTAMVLYVLKCACLARSVTHSHNAAYERVLHERLREQYALLQEKSGPVATDKFTPGRPPVAGAPHRSVDRGRASGADRALGPESSDDDDAGGDAEWLDSDMDRYLYTSSAPMSKSSAVSRRLPLDRTSSQRTSLHSIQRRPEPGTAASPSDFTYDELWRMYEQRGPTPAAAATSAHDYDKLPPIRF</sequence>
<feature type="region of interest" description="Disordered" evidence="1">
    <location>
        <begin position="1029"/>
        <end position="1050"/>
    </location>
</feature>
<comment type="caution">
    <text evidence="2">The sequence shown here is derived from an EMBL/GenBank/DDBJ whole genome shotgun (WGS) entry which is preliminary data.</text>
</comment>
<reference evidence="2 3" key="1">
    <citation type="journal article" date="2021" name="MBio">
        <title>A New Model Trypanosomatid, Novymonas esmeraldas: Genomic Perception of Its 'Candidatus Pandoraea novymonadis' Endosymbiont.</title>
        <authorList>
            <person name="Zakharova A."/>
            <person name="Saura A."/>
            <person name="Butenko A."/>
            <person name="Podesvova L."/>
            <person name="Warmusova S."/>
            <person name="Kostygov A.Y."/>
            <person name="Nenarokova A."/>
            <person name="Lukes J."/>
            <person name="Opperdoes F.R."/>
            <person name="Yurchenko V."/>
        </authorList>
    </citation>
    <scope>NUCLEOTIDE SEQUENCE [LARGE SCALE GENOMIC DNA]</scope>
    <source>
        <strain evidence="2 3">E262AT.01</strain>
    </source>
</reference>
<protein>
    <submittedName>
        <fullName evidence="2">Uncharacterized protein</fullName>
    </submittedName>
</protein>
<feature type="compositionally biased region" description="Low complexity" evidence="1">
    <location>
        <begin position="142"/>
        <end position="156"/>
    </location>
</feature>
<feature type="region of interest" description="Disordered" evidence="1">
    <location>
        <begin position="119"/>
        <end position="162"/>
    </location>
</feature>
<dbReference type="Proteomes" id="UP001430356">
    <property type="component" value="Unassembled WGS sequence"/>
</dbReference>